<dbReference type="OrthoDB" id="418615at2759"/>
<evidence type="ECO:0000313" key="15">
    <source>
        <dbReference type="EMBL" id="KZV26811.1"/>
    </source>
</evidence>
<dbReference type="InterPro" id="IPR046959">
    <property type="entry name" value="PRK1-6/SRF4-like"/>
</dbReference>
<dbReference type="SUPFAM" id="SSF56112">
    <property type="entry name" value="Protein kinase-like (PK-like)"/>
    <property type="match status" value="1"/>
</dbReference>
<dbReference type="Proteomes" id="UP000250235">
    <property type="component" value="Unassembled WGS sequence"/>
</dbReference>
<feature type="compositionally biased region" description="Polar residues" evidence="12">
    <location>
        <begin position="299"/>
        <end position="310"/>
    </location>
</feature>
<keyword evidence="7 11" id="KW-0067">ATP-binding</keyword>
<feature type="binding site" evidence="11">
    <location>
        <position position="368"/>
    </location>
    <ligand>
        <name>ATP</name>
        <dbReference type="ChEBI" id="CHEBI:30616"/>
    </ligand>
</feature>
<keyword evidence="16" id="KW-1185">Reference proteome</keyword>
<dbReference type="Pfam" id="PF00560">
    <property type="entry name" value="LRR_1"/>
    <property type="match status" value="1"/>
</dbReference>
<evidence type="ECO:0000256" key="1">
    <source>
        <dbReference type="ARBA" id="ARBA00004370"/>
    </source>
</evidence>
<comment type="subcellular location">
    <subcellularLocation>
        <location evidence="1">Membrane</location>
    </subcellularLocation>
</comment>
<dbReference type="InterPro" id="IPR013210">
    <property type="entry name" value="LRR_N_plant-typ"/>
</dbReference>
<protein>
    <submittedName>
        <fullName evidence="15">Receptor-like protein kinase</fullName>
    </submittedName>
</protein>
<evidence type="ECO:0000256" key="11">
    <source>
        <dbReference type="PROSITE-ProRule" id="PRU10141"/>
    </source>
</evidence>
<evidence type="ECO:0000256" key="6">
    <source>
        <dbReference type="ARBA" id="ARBA00022741"/>
    </source>
</evidence>
<gene>
    <name evidence="15" type="ORF">F511_06658</name>
</gene>
<keyword evidence="5" id="KW-0677">Repeat</keyword>
<dbReference type="Gene3D" id="1.10.510.10">
    <property type="entry name" value="Transferase(Phosphotransferase) domain 1"/>
    <property type="match status" value="1"/>
</dbReference>
<feature type="domain" description="Protein kinase" evidence="14">
    <location>
        <begin position="340"/>
        <end position="623"/>
    </location>
</feature>
<dbReference type="InterPro" id="IPR032675">
    <property type="entry name" value="LRR_dom_sf"/>
</dbReference>
<evidence type="ECO:0000256" key="5">
    <source>
        <dbReference type="ARBA" id="ARBA00022737"/>
    </source>
</evidence>
<evidence type="ECO:0000256" key="2">
    <source>
        <dbReference type="ARBA" id="ARBA00022614"/>
    </source>
</evidence>
<dbReference type="InterPro" id="IPR001245">
    <property type="entry name" value="Ser-Thr/Tyr_kinase_cat_dom"/>
</dbReference>
<dbReference type="Pfam" id="PF08263">
    <property type="entry name" value="LRRNT_2"/>
    <property type="match status" value="1"/>
</dbReference>
<evidence type="ECO:0000256" key="12">
    <source>
        <dbReference type="SAM" id="MobiDB-lite"/>
    </source>
</evidence>
<keyword evidence="15" id="KW-0418">Kinase</keyword>
<evidence type="ECO:0000256" key="7">
    <source>
        <dbReference type="ARBA" id="ARBA00022840"/>
    </source>
</evidence>
<dbReference type="InterPro" id="IPR000719">
    <property type="entry name" value="Prot_kinase_dom"/>
</dbReference>
<keyword evidence="15" id="KW-0675">Receptor</keyword>
<evidence type="ECO:0000256" key="4">
    <source>
        <dbReference type="ARBA" id="ARBA00022729"/>
    </source>
</evidence>
<dbReference type="SUPFAM" id="SSF52058">
    <property type="entry name" value="L domain-like"/>
    <property type="match status" value="1"/>
</dbReference>
<dbReference type="EMBL" id="KV011136">
    <property type="protein sequence ID" value="KZV26811.1"/>
    <property type="molecule type" value="Genomic_DNA"/>
</dbReference>
<keyword evidence="2" id="KW-0433">Leucine-rich repeat</keyword>
<evidence type="ECO:0000256" key="10">
    <source>
        <dbReference type="ARBA" id="ARBA00023180"/>
    </source>
</evidence>
<sequence>MLFSMMIKMSVKHNIFLSRVNVLVFVVFLNFITSSAVSDAEILVKFRQSLKNAGALSSWEENKSPCNGDHEIWNGVLCEQGTVWGLKLENMGLKGVIDVEALAQMPNLRTISFMNNNFDGPLPDLHKITAIKTIYLSNNKFSGEIPPADFSGMSSLKKIYLANNKLSGPIPESLAALPRLKELTLENNEFSGFIPSFPQDRLKVFNVSNNKLEGEIPNSLSGIDASAFSGNKDLCGAPLKACSAPSKVSIGAVVIVALLVVVAIAALVVVFIILRRCKKSPQQPDESTAANLKRMEQGQANNANASSPDHTGQGKKAEQSTKLTFLKEDGEKFDMPDLLKASAEILGSGVFGSTYKTSLNEGKMMVVKRFRHMNNVSKEEFNEHMRRLGRLNHENLLPIVAFYYRKEEKLLVSDYAENISLAVHLHGNRSRGIPCPDWPTRLKIVKGVAKGLAYLYNELPCLTAPHGHLKSSNVLLDATFNPLLSDYGFIPIVNQEHAQEHMVAYKSPEYKHTGRITKKTDVWSFGILVLEVLTGRFPSNFLQQGNGTDTDLATWVDSVVRDESNLELVLDRDMAGTGSSEGEIMKLLRVALRCCEVDVESRPEFKEVTAMVDEVKDKDDEFYSSYASEGDTRSSRGLSDDFHHVTFK</sequence>
<dbReference type="Gene3D" id="3.30.200.20">
    <property type="entry name" value="Phosphorylase Kinase, domain 1"/>
    <property type="match status" value="1"/>
</dbReference>
<dbReference type="PANTHER" id="PTHR48007:SF64">
    <property type="entry name" value="POLLEN RECEPTOR-LIKE KINASE 1"/>
    <property type="match status" value="1"/>
</dbReference>
<evidence type="ECO:0000259" key="14">
    <source>
        <dbReference type="PROSITE" id="PS50011"/>
    </source>
</evidence>
<dbReference type="InterPro" id="IPR017441">
    <property type="entry name" value="Protein_kinase_ATP_BS"/>
</dbReference>
<evidence type="ECO:0000256" key="3">
    <source>
        <dbReference type="ARBA" id="ARBA00022692"/>
    </source>
</evidence>
<organism evidence="15 16">
    <name type="scientific">Dorcoceras hygrometricum</name>
    <dbReference type="NCBI Taxonomy" id="472368"/>
    <lineage>
        <taxon>Eukaryota</taxon>
        <taxon>Viridiplantae</taxon>
        <taxon>Streptophyta</taxon>
        <taxon>Embryophyta</taxon>
        <taxon>Tracheophyta</taxon>
        <taxon>Spermatophyta</taxon>
        <taxon>Magnoliopsida</taxon>
        <taxon>eudicotyledons</taxon>
        <taxon>Gunneridae</taxon>
        <taxon>Pentapetalae</taxon>
        <taxon>asterids</taxon>
        <taxon>lamiids</taxon>
        <taxon>Lamiales</taxon>
        <taxon>Gesneriaceae</taxon>
        <taxon>Didymocarpoideae</taxon>
        <taxon>Trichosporeae</taxon>
        <taxon>Loxocarpinae</taxon>
        <taxon>Dorcoceras</taxon>
    </lineage>
</organism>
<keyword evidence="15" id="KW-0808">Transferase</keyword>
<evidence type="ECO:0000256" key="8">
    <source>
        <dbReference type="ARBA" id="ARBA00022989"/>
    </source>
</evidence>
<keyword evidence="8 13" id="KW-1133">Transmembrane helix</keyword>
<feature type="region of interest" description="Disordered" evidence="12">
    <location>
        <begin position="299"/>
        <end position="320"/>
    </location>
</feature>
<dbReference type="AlphaFoldDB" id="A0A2Z7AY53"/>
<dbReference type="FunFam" id="3.30.200.20:FF:000307">
    <property type="entry name" value="pollen receptor-like kinase 1"/>
    <property type="match status" value="1"/>
</dbReference>
<dbReference type="Pfam" id="PF13855">
    <property type="entry name" value="LRR_8"/>
    <property type="match status" value="1"/>
</dbReference>
<dbReference type="FunFam" id="3.80.10.10:FF:000400">
    <property type="entry name" value="Nuclear pore complex protein NUP107"/>
    <property type="match status" value="1"/>
</dbReference>
<dbReference type="InterPro" id="IPR011009">
    <property type="entry name" value="Kinase-like_dom_sf"/>
</dbReference>
<evidence type="ECO:0000313" key="16">
    <source>
        <dbReference type="Proteomes" id="UP000250235"/>
    </source>
</evidence>
<dbReference type="Pfam" id="PF07714">
    <property type="entry name" value="PK_Tyr_Ser-Thr"/>
    <property type="match status" value="1"/>
</dbReference>
<dbReference type="GO" id="GO:0016020">
    <property type="term" value="C:membrane"/>
    <property type="evidence" value="ECO:0007669"/>
    <property type="project" value="UniProtKB-SubCell"/>
</dbReference>
<evidence type="ECO:0000256" key="9">
    <source>
        <dbReference type="ARBA" id="ARBA00023136"/>
    </source>
</evidence>
<dbReference type="GO" id="GO:0005524">
    <property type="term" value="F:ATP binding"/>
    <property type="evidence" value="ECO:0007669"/>
    <property type="project" value="UniProtKB-UniRule"/>
</dbReference>
<keyword evidence="3 13" id="KW-0812">Transmembrane</keyword>
<name>A0A2Z7AY53_9LAMI</name>
<evidence type="ECO:0000256" key="13">
    <source>
        <dbReference type="SAM" id="Phobius"/>
    </source>
</evidence>
<accession>A0A2Z7AY53</accession>
<dbReference type="PANTHER" id="PTHR48007">
    <property type="entry name" value="LEUCINE-RICH REPEAT RECEPTOR-LIKE PROTEIN KINASE PXC1"/>
    <property type="match status" value="1"/>
</dbReference>
<dbReference type="Gene3D" id="3.80.10.10">
    <property type="entry name" value="Ribonuclease Inhibitor"/>
    <property type="match status" value="2"/>
</dbReference>
<feature type="region of interest" description="Disordered" evidence="12">
    <location>
        <begin position="625"/>
        <end position="648"/>
    </location>
</feature>
<keyword evidence="10" id="KW-0325">Glycoprotein</keyword>
<keyword evidence="6 11" id="KW-0547">Nucleotide-binding</keyword>
<keyword evidence="9 13" id="KW-0472">Membrane</keyword>
<dbReference type="GO" id="GO:0004672">
    <property type="term" value="F:protein kinase activity"/>
    <property type="evidence" value="ECO:0007669"/>
    <property type="project" value="InterPro"/>
</dbReference>
<dbReference type="InterPro" id="IPR001611">
    <property type="entry name" value="Leu-rich_rpt"/>
</dbReference>
<feature type="compositionally biased region" description="Basic and acidic residues" evidence="12">
    <location>
        <begin position="630"/>
        <end position="648"/>
    </location>
</feature>
<dbReference type="PROSITE" id="PS00107">
    <property type="entry name" value="PROTEIN_KINASE_ATP"/>
    <property type="match status" value="1"/>
</dbReference>
<dbReference type="PROSITE" id="PS50011">
    <property type="entry name" value="PROTEIN_KINASE_DOM"/>
    <property type="match status" value="1"/>
</dbReference>
<proteinExistence type="predicted"/>
<reference evidence="15 16" key="1">
    <citation type="journal article" date="2015" name="Proc. Natl. Acad. Sci. U.S.A.">
        <title>The resurrection genome of Boea hygrometrica: A blueprint for survival of dehydration.</title>
        <authorList>
            <person name="Xiao L."/>
            <person name="Yang G."/>
            <person name="Zhang L."/>
            <person name="Yang X."/>
            <person name="Zhao S."/>
            <person name="Ji Z."/>
            <person name="Zhou Q."/>
            <person name="Hu M."/>
            <person name="Wang Y."/>
            <person name="Chen M."/>
            <person name="Xu Y."/>
            <person name="Jin H."/>
            <person name="Xiao X."/>
            <person name="Hu G."/>
            <person name="Bao F."/>
            <person name="Hu Y."/>
            <person name="Wan P."/>
            <person name="Li L."/>
            <person name="Deng X."/>
            <person name="Kuang T."/>
            <person name="Xiang C."/>
            <person name="Zhu J.K."/>
            <person name="Oliver M.J."/>
            <person name="He Y."/>
        </authorList>
    </citation>
    <scope>NUCLEOTIDE SEQUENCE [LARGE SCALE GENOMIC DNA]</scope>
    <source>
        <strain evidence="16">cv. XS01</strain>
    </source>
</reference>
<feature type="transmembrane region" description="Helical" evidence="13">
    <location>
        <begin position="250"/>
        <end position="274"/>
    </location>
</feature>
<keyword evidence="4" id="KW-0732">Signal</keyword>